<protein>
    <submittedName>
        <fullName evidence="1">Gamma-mobile-trio protein GmtX</fullName>
    </submittedName>
</protein>
<sequence length="196" mass="22049">MTPSETLSKLKKNCSLKKQHTLDAVYEVCNEMLSNGEKNFSFSAIARLGIDCGVPNAQSMRNSSGQAYRVLIQAFKEAAGPAHHDRAPSDWIDAIKDGKAKFLARAQEAENHRLRRLLREITPPNLEIRVDDRTPFSSENKLSEIERRALLYLMSEEFRLQWGCTLGKHGDLIDKKGAKVFRPGTLDAIQKALRAL</sequence>
<proteinExistence type="predicted"/>
<accession>A0AAJ5HWE4</accession>
<reference evidence="1" key="1">
    <citation type="submission" date="2022-07" db="EMBL/GenBank/DDBJ databases">
        <title>Complete genome of MD9.</title>
        <authorList>
            <person name="Cao G."/>
        </authorList>
    </citation>
    <scope>NUCLEOTIDE SEQUENCE</scope>
    <source>
        <strain evidence="1">MD9</strain>
    </source>
</reference>
<dbReference type="NCBIfam" id="NF040692">
    <property type="entry name" value="recomb_assoc"/>
    <property type="match status" value="1"/>
</dbReference>
<dbReference type="RefSeq" id="WP_135192570.1">
    <property type="nucleotide sequence ID" value="NZ_CP101700.1"/>
</dbReference>
<dbReference type="AlphaFoldDB" id="A0AAJ5HWE4"/>
<organism evidence="1 2">
    <name type="scientific">Pseudomonas asiatica</name>
    <dbReference type="NCBI Taxonomy" id="2219225"/>
    <lineage>
        <taxon>Bacteria</taxon>
        <taxon>Pseudomonadati</taxon>
        <taxon>Pseudomonadota</taxon>
        <taxon>Gammaproteobacteria</taxon>
        <taxon>Pseudomonadales</taxon>
        <taxon>Pseudomonadaceae</taxon>
        <taxon>Pseudomonas</taxon>
    </lineage>
</organism>
<evidence type="ECO:0000313" key="1">
    <source>
        <dbReference type="EMBL" id="UUC20686.1"/>
    </source>
</evidence>
<evidence type="ECO:0000313" key="2">
    <source>
        <dbReference type="Proteomes" id="UP001058744"/>
    </source>
</evidence>
<dbReference type="EMBL" id="CP101700">
    <property type="protein sequence ID" value="UUC20686.1"/>
    <property type="molecule type" value="Genomic_DNA"/>
</dbReference>
<gene>
    <name evidence="1" type="primary">gmtX</name>
    <name evidence="1" type="ORF">NOV18_09490</name>
</gene>
<dbReference type="Proteomes" id="UP001058744">
    <property type="component" value="Chromosome"/>
</dbReference>
<dbReference type="InterPro" id="IPR048061">
    <property type="entry name" value="GmtX-like"/>
</dbReference>
<name>A0AAJ5HWE4_9PSED</name>